<dbReference type="Gene3D" id="3.40.50.300">
    <property type="entry name" value="P-loop containing nucleotide triphosphate hydrolases"/>
    <property type="match status" value="1"/>
</dbReference>
<evidence type="ECO:0000256" key="1">
    <source>
        <dbReference type="SAM" id="Coils"/>
    </source>
</evidence>
<protein>
    <recommendedName>
        <fullName evidence="4">AAA+ ATPase domain-containing protein</fullName>
    </recommendedName>
</protein>
<evidence type="ECO:0000313" key="3">
    <source>
        <dbReference type="Proteomes" id="UP001623384"/>
    </source>
</evidence>
<dbReference type="InterPro" id="IPR027417">
    <property type="entry name" value="P-loop_NTPase"/>
</dbReference>
<dbReference type="EMBL" id="CP148033">
    <property type="protein sequence ID" value="WXK92146.1"/>
    <property type="molecule type" value="Genomic_DNA"/>
</dbReference>
<keyword evidence="1" id="KW-0175">Coiled coil</keyword>
<name>A0ABZ2R1K6_9MICC</name>
<dbReference type="SUPFAM" id="SSF52540">
    <property type="entry name" value="P-loop containing nucleoside triphosphate hydrolases"/>
    <property type="match status" value="1"/>
</dbReference>
<organism evidence="2 3">
    <name type="scientific">Pseudarthrobacter quantipunctorum</name>
    <dbReference type="NCBI Taxonomy" id="3128980"/>
    <lineage>
        <taxon>Bacteria</taxon>
        <taxon>Bacillati</taxon>
        <taxon>Actinomycetota</taxon>
        <taxon>Actinomycetes</taxon>
        <taxon>Micrococcales</taxon>
        <taxon>Micrococcaceae</taxon>
        <taxon>Pseudarthrobacter</taxon>
    </lineage>
</organism>
<proteinExistence type="predicted"/>
<evidence type="ECO:0008006" key="4">
    <source>
        <dbReference type="Google" id="ProtNLM"/>
    </source>
</evidence>
<reference evidence="2 3" key="1">
    <citation type="submission" date="2024-03" db="EMBL/GenBank/DDBJ databases">
        <title>Rhodococcus navarretei sp. nov. and Pseudarthrobacter quantumdoti sp. nov., two new species with the ability to biosynthesize Quantum Dots isolated from soil samples at Union Glacier, Antarctica.</title>
        <authorList>
            <person name="Vargas M."/>
        </authorList>
    </citation>
    <scope>NUCLEOTIDE SEQUENCE [LARGE SCALE GENOMIC DNA]</scope>
    <source>
        <strain evidence="2 3">RC-2-3</strain>
    </source>
</reference>
<gene>
    <name evidence="2" type="ORF">WHH00_13785</name>
</gene>
<feature type="coiled-coil region" evidence="1">
    <location>
        <begin position="63"/>
        <end position="90"/>
    </location>
</feature>
<sequence length="506" mass="56680">MATKPSVGSANSARILKNAFKAGIPNLATRSNLKRARDHDRPWAWASKIIPAGLRDSELYIALIFKGQNLHKLEERLEEIEARARNTSRPPTNNTRFLLHASGFYATVLPEADSIDPLADPAGYGAPIPVDEIVYADVEVNGQLTSQEVDVIRRLRRDYSNPEKIVRLEENGVVEATMALPHLVSIDRIERAVADLGGHFSKDVLETYHLNTVHNPRKHFVILRGISGTGKSRLAKCYAYAVLGLEGLDAVHDRFTVIPVEPHWTDPSFLIGHEDVLASDGYRRTAFLEAILLACSDPLQPVFVLLDEMNRAQVEHYFSNMLSVMEIEGNITLHANPTKIKKIPTTIPWPHNLYITGTVNDDESVIPFSPMVLDRANSQDLSSVDVRGYGNWLRRREPNLEAVLTSALLDELASLADILAPFQLHFGNRTIREIAMYAHGAEVIKASVDPIDRQIDQKVLPKLRGGPECINMLESLEAALASRPQSRLRVRQMRSDLELTDYFKYR</sequence>
<accession>A0ABZ2R1K6</accession>
<dbReference type="Proteomes" id="UP001623384">
    <property type="component" value="Chromosome"/>
</dbReference>
<dbReference type="RefSeq" id="WP_406633617.1">
    <property type="nucleotide sequence ID" value="NZ_CP148033.1"/>
</dbReference>
<keyword evidence="3" id="KW-1185">Reference proteome</keyword>
<evidence type="ECO:0000313" key="2">
    <source>
        <dbReference type="EMBL" id="WXK92146.1"/>
    </source>
</evidence>